<name>A0A6A0ACY2_HAELA</name>
<comment type="caution">
    <text evidence="1">The sequence shown here is derived from an EMBL/GenBank/DDBJ whole genome shotgun (WGS) entry which is preliminary data.</text>
</comment>
<evidence type="ECO:0000313" key="1">
    <source>
        <dbReference type="EMBL" id="GFH30616.1"/>
    </source>
</evidence>
<sequence length="147" mass="16214">SYSTLRQVHAVLAINYKKRILQRPHVGHPSNLIDDALYKQAYKNLLYVVNGCGKRKEGVESQDQCPAGGITRIQLAEVSLHLVKVAGLSPAFLRSAFTCMWAGISRFDDICQLLLQDLRPPTLLPTVGPLPCYQYGFVFLGGKTGTP</sequence>
<dbReference type="Proteomes" id="UP000485058">
    <property type="component" value="Unassembled WGS sequence"/>
</dbReference>
<feature type="non-terminal residue" evidence="1">
    <location>
        <position position="147"/>
    </location>
</feature>
<protein>
    <submittedName>
        <fullName evidence="1">Uncharacterized protein</fullName>
    </submittedName>
</protein>
<reference evidence="1 2" key="1">
    <citation type="submission" date="2020-02" db="EMBL/GenBank/DDBJ databases">
        <title>Draft genome sequence of Haematococcus lacustris strain NIES-144.</title>
        <authorList>
            <person name="Morimoto D."/>
            <person name="Nakagawa S."/>
            <person name="Yoshida T."/>
            <person name="Sawayama S."/>
        </authorList>
    </citation>
    <scope>NUCLEOTIDE SEQUENCE [LARGE SCALE GENOMIC DNA]</scope>
    <source>
        <strain evidence="1 2">NIES-144</strain>
    </source>
</reference>
<dbReference type="EMBL" id="BLLF01005024">
    <property type="protein sequence ID" value="GFH30616.1"/>
    <property type="molecule type" value="Genomic_DNA"/>
</dbReference>
<proteinExistence type="predicted"/>
<keyword evidence="2" id="KW-1185">Reference proteome</keyword>
<accession>A0A6A0ACY2</accession>
<dbReference type="AlphaFoldDB" id="A0A6A0ACY2"/>
<gene>
    <name evidence="1" type="ORF">HaLaN_29502</name>
</gene>
<evidence type="ECO:0000313" key="2">
    <source>
        <dbReference type="Proteomes" id="UP000485058"/>
    </source>
</evidence>
<organism evidence="1 2">
    <name type="scientific">Haematococcus lacustris</name>
    <name type="common">Green alga</name>
    <name type="synonym">Haematococcus pluvialis</name>
    <dbReference type="NCBI Taxonomy" id="44745"/>
    <lineage>
        <taxon>Eukaryota</taxon>
        <taxon>Viridiplantae</taxon>
        <taxon>Chlorophyta</taxon>
        <taxon>core chlorophytes</taxon>
        <taxon>Chlorophyceae</taxon>
        <taxon>CS clade</taxon>
        <taxon>Chlamydomonadales</taxon>
        <taxon>Haematococcaceae</taxon>
        <taxon>Haematococcus</taxon>
    </lineage>
</organism>
<feature type="non-terminal residue" evidence="1">
    <location>
        <position position="1"/>
    </location>
</feature>